<dbReference type="GO" id="GO:0006417">
    <property type="term" value="P:regulation of translation"/>
    <property type="evidence" value="ECO:0007669"/>
    <property type="project" value="UniProtKB-KW"/>
</dbReference>
<dbReference type="InterPro" id="IPR003775">
    <property type="entry name" value="Flagellar_assembly_factor_FliW"/>
</dbReference>
<dbReference type="Proteomes" id="UP000237061">
    <property type="component" value="Unassembled WGS sequence"/>
</dbReference>
<evidence type="ECO:0000256" key="1">
    <source>
        <dbReference type="ARBA" id="ARBA00022490"/>
    </source>
</evidence>
<sequence>MSPAVTNLEQLRFLSPPPGLEPSTDFTLTQIADTPGLFSLTSLHGAARLFVLDPAVYISAYTPRLPAAELAAIGASQESSLVLVVVNPGVTSTVNLSAPIVVNPDNGVCAQIILEGTDWPLRHPLSPA</sequence>
<evidence type="ECO:0000313" key="5">
    <source>
        <dbReference type="Proteomes" id="UP000237061"/>
    </source>
</evidence>
<name>A0A2S3ZY35_ARTGL</name>
<evidence type="ECO:0000256" key="2">
    <source>
        <dbReference type="ARBA" id="ARBA00022795"/>
    </source>
</evidence>
<dbReference type="PANTHER" id="PTHR39190:SF1">
    <property type="entry name" value="FLAGELLAR ASSEMBLY FACTOR FLIW"/>
    <property type="match status" value="1"/>
</dbReference>
<protein>
    <submittedName>
        <fullName evidence="4">Flagellar assembly protein FliW</fullName>
    </submittedName>
</protein>
<comment type="caution">
    <text evidence="4">The sequence shown here is derived from an EMBL/GenBank/DDBJ whole genome shotgun (WGS) entry which is preliminary data.</text>
</comment>
<dbReference type="RefSeq" id="WP_103465187.1">
    <property type="nucleotide sequence ID" value="NZ_PPXB01000005.1"/>
</dbReference>
<reference evidence="4 5" key="1">
    <citation type="submission" date="2018-01" db="EMBL/GenBank/DDBJ databases">
        <title>Arthrobacter sp. nov., from glaciers in China.</title>
        <authorList>
            <person name="Liu Q."/>
            <person name="Xin Y.-H."/>
        </authorList>
    </citation>
    <scope>NUCLEOTIDE SEQUENCE [LARGE SCALE GENOMIC DNA]</scope>
    <source>
        <strain evidence="4 5">HLT2-12-2</strain>
    </source>
</reference>
<gene>
    <name evidence="4" type="ORF">CVS27_07895</name>
</gene>
<dbReference type="InterPro" id="IPR024046">
    <property type="entry name" value="Flagellar_assmbl_FliW_dom_sf"/>
</dbReference>
<evidence type="ECO:0000256" key="3">
    <source>
        <dbReference type="ARBA" id="ARBA00022845"/>
    </source>
</evidence>
<dbReference type="EMBL" id="PPXC01000005">
    <property type="protein sequence ID" value="POH73832.1"/>
    <property type="molecule type" value="Genomic_DNA"/>
</dbReference>
<keyword evidence="2" id="KW-1005">Bacterial flagellum biogenesis</keyword>
<dbReference type="PANTHER" id="PTHR39190">
    <property type="entry name" value="FLAGELLAR ASSEMBLY FACTOR FLIW"/>
    <property type="match status" value="1"/>
</dbReference>
<dbReference type="AlphaFoldDB" id="A0A2S3ZY35"/>
<dbReference type="Pfam" id="PF02623">
    <property type="entry name" value="FliW"/>
    <property type="match status" value="1"/>
</dbReference>
<keyword evidence="4" id="KW-0966">Cell projection</keyword>
<keyword evidence="1" id="KW-0963">Cytoplasm</keyword>
<proteinExistence type="predicted"/>
<accession>A0A2S3ZY35</accession>
<dbReference type="SUPFAM" id="SSF141457">
    <property type="entry name" value="BH3618-like"/>
    <property type="match status" value="1"/>
</dbReference>
<dbReference type="OrthoDB" id="3268119at2"/>
<keyword evidence="3" id="KW-0810">Translation regulation</keyword>
<keyword evidence="4" id="KW-0969">Cilium</keyword>
<keyword evidence="4" id="KW-0282">Flagellum</keyword>
<evidence type="ECO:0000313" key="4">
    <source>
        <dbReference type="EMBL" id="POH73832.1"/>
    </source>
</evidence>
<dbReference type="GO" id="GO:0044780">
    <property type="term" value="P:bacterial-type flagellum assembly"/>
    <property type="evidence" value="ECO:0007669"/>
    <property type="project" value="InterPro"/>
</dbReference>
<organism evidence="4 5">
    <name type="scientific">Arthrobacter glacialis</name>
    <dbReference type="NCBI Taxonomy" id="1664"/>
    <lineage>
        <taxon>Bacteria</taxon>
        <taxon>Bacillati</taxon>
        <taxon>Actinomycetota</taxon>
        <taxon>Actinomycetes</taxon>
        <taxon>Micrococcales</taxon>
        <taxon>Micrococcaceae</taxon>
        <taxon>Arthrobacter</taxon>
    </lineage>
</organism>
<dbReference type="Gene3D" id="2.30.290.10">
    <property type="entry name" value="BH3618-like"/>
    <property type="match status" value="1"/>
</dbReference>
<keyword evidence="5" id="KW-1185">Reference proteome</keyword>